<accession>A0A482XMB1</accession>
<comment type="caution">
    <text evidence="1">The sequence shown here is derived from an EMBL/GenBank/DDBJ whole genome shotgun (WGS) entry which is preliminary data.</text>
</comment>
<name>A0A482XMB1_LAOST</name>
<dbReference type="Proteomes" id="UP000291343">
    <property type="component" value="Unassembled WGS sequence"/>
</dbReference>
<gene>
    <name evidence="1" type="ORF">LSTR_LSTR009291</name>
</gene>
<dbReference type="InParanoid" id="A0A482XMB1"/>
<evidence type="ECO:0000313" key="2">
    <source>
        <dbReference type="Proteomes" id="UP000291343"/>
    </source>
</evidence>
<dbReference type="EMBL" id="QKKF02006119">
    <property type="protein sequence ID" value="RZF46509.1"/>
    <property type="molecule type" value="Genomic_DNA"/>
</dbReference>
<reference evidence="1 2" key="1">
    <citation type="journal article" date="2017" name="Gigascience">
        <title>Genome sequence of the small brown planthopper, Laodelphax striatellus.</title>
        <authorList>
            <person name="Zhu J."/>
            <person name="Jiang F."/>
            <person name="Wang X."/>
            <person name="Yang P."/>
            <person name="Bao Y."/>
            <person name="Zhao W."/>
            <person name="Wang W."/>
            <person name="Lu H."/>
            <person name="Wang Q."/>
            <person name="Cui N."/>
            <person name="Li J."/>
            <person name="Chen X."/>
            <person name="Luo L."/>
            <person name="Yu J."/>
            <person name="Kang L."/>
            <person name="Cui F."/>
        </authorList>
    </citation>
    <scope>NUCLEOTIDE SEQUENCE [LARGE SCALE GENOMIC DNA]</scope>
    <source>
        <strain evidence="1">Lst14</strain>
    </source>
</reference>
<keyword evidence="2" id="KW-1185">Reference proteome</keyword>
<organism evidence="1 2">
    <name type="scientific">Laodelphax striatellus</name>
    <name type="common">Small brown planthopper</name>
    <name type="synonym">Delphax striatella</name>
    <dbReference type="NCBI Taxonomy" id="195883"/>
    <lineage>
        <taxon>Eukaryota</taxon>
        <taxon>Metazoa</taxon>
        <taxon>Ecdysozoa</taxon>
        <taxon>Arthropoda</taxon>
        <taxon>Hexapoda</taxon>
        <taxon>Insecta</taxon>
        <taxon>Pterygota</taxon>
        <taxon>Neoptera</taxon>
        <taxon>Paraneoptera</taxon>
        <taxon>Hemiptera</taxon>
        <taxon>Auchenorrhyncha</taxon>
        <taxon>Fulgoroidea</taxon>
        <taxon>Delphacidae</taxon>
        <taxon>Criomorphinae</taxon>
        <taxon>Laodelphax</taxon>
    </lineage>
</organism>
<evidence type="ECO:0000313" key="1">
    <source>
        <dbReference type="EMBL" id="RZF46509.1"/>
    </source>
</evidence>
<proteinExistence type="predicted"/>
<protein>
    <submittedName>
        <fullName evidence="1">Uncharacterized protein</fullName>
    </submittedName>
</protein>
<sequence>MGTVEEKLGKILEKLEMLDTLERKMDTINVSFGKEIKDIKSEIDAIKQKYLTTERSNSEKERKRNLLVFGVQGKTVFTINKEIMDILKCLVPEIDGNYINDLWKTNKKKEKSPVVVKLNSMVIRNLILRRKRALQEDDFYKYCRLTVVL</sequence>
<dbReference type="AlphaFoldDB" id="A0A482XMB1"/>